<dbReference type="EMBL" id="QGTJ01000003">
    <property type="protein sequence ID" value="PWV63078.1"/>
    <property type="molecule type" value="Genomic_DNA"/>
</dbReference>
<organism evidence="4 5">
    <name type="scientific">Plasticicumulans acidivorans</name>
    <dbReference type="NCBI Taxonomy" id="886464"/>
    <lineage>
        <taxon>Bacteria</taxon>
        <taxon>Pseudomonadati</taxon>
        <taxon>Pseudomonadota</taxon>
        <taxon>Gammaproteobacteria</taxon>
        <taxon>Candidatus Competibacteraceae</taxon>
        <taxon>Plasticicumulans</taxon>
    </lineage>
</organism>
<evidence type="ECO:0000256" key="2">
    <source>
        <dbReference type="PROSITE-ProRule" id="PRU01213"/>
    </source>
</evidence>
<dbReference type="PROSITE" id="PS51866">
    <property type="entry name" value="MOP"/>
    <property type="match status" value="1"/>
</dbReference>
<keyword evidence="5" id="KW-1185">Reference proteome</keyword>
<comment type="caution">
    <text evidence="4">The sequence shown here is derived from an EMBL/GenBank/DDBJ whole genome shotgun (WGS) entry which is preliminary data.</text>
</comment>
<reference evidence="4 5" key="1">
    <citation type="submission" date="2018-05" db="EMBL/GenBank/DDBJ databases">
        <title>Genomic Encyclopedia of Type Strains, Phase IV (KMG-IV): sequencing the most valuable type-strain genomes for metagenomic binning, comparative biology and taxonomic classification.</title>
        <authorList>
            <person name="Goeker M."/>
        </authorList>
    </citation>
    <scope>NUCLEOTIDE SEQUENCE [LARGE SCALE GENOMIC DNA]</scope>
    <source>
        <strain evidence="4 5">DSM 23606</strain>
    </source>
</reference>
<evidence type="ECO:0000313" key="5">
    <source>
        <dbReference type="Proteomes" id="UP000246569"/>
    </source>
</evidence>
<keyword evidence="1 2" id="KW-0500">Molybdenum</keyword>
<gene>
    <name evidence="4" type="ORF">C7443_1032</name>
</gene>
<evidence type="ECO:0000259" key="3">
    <source>
        <dbReference type="PROSITE" id="PS51866"/>
    </source>
</evidence>
<dbReference type="SUPFAM" id="SSF50331">
    <property type="entry name" value="MOP-like"/>
    <property type="match status" value="2"/>
</dbReference>
<dbReference type="Proteomes" id="UP000246569">
    <property type="component" value="Unassembled WGS sequence"/>
</dbReference>
<evidence type="ECO:0000313" key="4">
    <source>
        <dbReference type="EMBL" id="PWV63078.1"/>
    </source>
</evidence>
<dbReference type="AlphaFoldDB" id="A0A317MX33"/>
<dbReference type="OrthoDB" id="9800709at2"/>
<dbReference type="InterPro" id="IPR005116">
    <property type="entry name" value="Transp-assoc_OB_typ1"/>
</dbReference>
<dbReference type="InterPro" id="IPR008995">
    <property type="entry name" value="Mo/tungstate-bd_C_term_dom"/>
</dbReference>
<evidence type="ECO:0000256" key="1">
    <source>
        <dbReference type="ARBA" id="ARBA00022505"/>
    </source>
</evidence>
<dbReference type="RefSeq" id="WP_110017596.1">
    <property type="nucleotide sequence ID" value="NZ_QGTJ01000003.1"/>
</dbReference>
<dbReference type="Pfam" id="PF03459">
    <property type="entry name" value="TOBE"/>
    <property type="match status" value="1"/>
</dbReference>
<sequence>MKFSACNQFRGRIEALMPAFDRIEVAIALNAEDRLIASVSRRSSEALELRPGADIDVLFTANDVLVGTGTPVQIGASNVFCGRIAAISEYPACVEVMMSTRSGLTLHAQVAAAALHHLDLCLGAPVYFVVRSVQLLLATPVKAYRQERPAALCVPPRTRIHSS</sequence>
<accession>A0A317MX33</accession>
<dbReference type="GO" id="GO:0015689">
    <property type="term" value="P:molybdate ion transport"/>
    <property type="evidence" value="ECO:0007669"/>
    <property type="project" value="InterPro"/>
</dbReference>
<feature type="domain" description="Mop" evidence="3">
    <location>
        <begin position="2"/>
        <end position="68"/>
    </location>
</feature>
<protein>
    <submittedName>
        <fullName evidence="4">Molybdopterin-binding protein</fullName>
    </submittedName>
</protein>
<dbReference type="Gene3D" id="2.40.50.100">
    <property type="match status" value="2"/>
</dbReference>
<proteinExistence type="predicted"/>
<name>A0A317MX33_9GAMM</name>
<dbReference type="InterPro" id="IPR004606">
    <property type="entry name" value="Mop_domain"/>
</dbReference>